<gene>
    <name evidence="1" type="ORF">FHR72_001172</name>
</gene>
<accession>A0A839Q1L7</accession>
<dbReference type="EMBL" id="JACHVU010000002">
    <property type="protein sequence ID" value="MBB2989709.1"/>
    <property type="molecule type" value="Genomic_DNA"/>
</dbReference>
<name>A0A839Q1L7_MYCIR</name>
<evidence type="ECO:0000313" key="1">
    <source>
        <dbReference type="EMBL" id="MBB2989709.1"/>
    </source>
</evidence>
<organism evidence="1 2">
    <name type="scientific">Mycolicibacterium iranicum</name>
    <name type="common">Mycobacterium iranicum</name>
    <dbReference type="NCBI Taxonomy" id="912594"/>
    <lineage>
        <taxon>Bacteria</taxon>
        <taxon>Bacillati</taxon>
        <taxon>Actinomycetota</taxon>
        <taxon>Actinomycetes</taxon>
        <taxon>Mycobacteriales</taxon>
        <taxon>Mycobacteriaceae</taxon>
        <taxon>Mycolicibacterium</taxon>
    </lineage>
</organism>
<protein>
    <recommendedName>
        <fullName evidence="3">Asp23/Gls24 family envelope stress response protein</fullName>
    </recommendedName>
</protein>
<proteinExistence type="predicted"/>
<evidence type="ECO:0000313" key="2">
    <source>
        <dbReference type="Proteomes" id="UP000550501"/>
    </source>
</evidence>
<dbReference type="Proteomes" id="UP000550501">
    <property type="component" value="Unassembled WGS sequence"/>
</dbReference>
<reference evidence="1 2" key="1">
    <citation type="submission" date="2020-08" db="EMBL/GenBank/DDBJ databases">
        <title>The Agave Microbiome: Exploring the role of microbial communities in plant adaptations to desert environments.</title>
        <authorList>
            <person name="Partida-Martinez L.P."/>
        </authorList>
    </citation>
    <scope>NUCLEOTIDE SEQUENCE [LARGE SCALE GENOMIC DNA]</scope>
    <source>
        <strain evidence="1 2">AT2.18</strain>
    </source>
</reference>
<dbReference type="RefSeq" id="WP_183466977.1">
    <property type="nucleotide sequence ID" value="NZ_JACHVU010000002.1"/>
</dbReference>
<keyword evidence="2" id="KW-1185">Reference proteome</keyword>
<comment type="caution">
    <text evidence="1">The sequence shown here is derived from an EMBL/GenBank/DDBJ whole genome shotgun (WGS) entry which is preliminary data.</text>
</comment>
<evidence type="ECO:0008006" key="3">
    <source>
        <dbReference type="Google" id="ProtNLM"/>
    </source>
</evidence>
<dbReference type="AlphaFoldDB" id="A0A839Q1L7"/>
<sequence>MTENDNDVTNRAACVLQAQPEPGWFQIRDAVIDAVRSTLRGGRPILVEDPRPGTDAGILRVSGLVLGALLSRALAEDPDYAVTDIELTVDDDRLHGISIDLSARYLAEFSPVVNRVRARCHAVVADAIGASTDVPIHLHVSDVH</sequence>